<dbReference type="GeneID" id="20233375"/>
<dbReference type="EMBL" id="KB203629">
    <property type="protein sequence ID" value="ESO83631.1"/>
    <property type="molecule type" value="Genomic_DNA"/>
</dbReference>
<feature type="transmembrane region" description="Helical" evidence="11">
    <location>
        <begin position="677"/>
        <end position="698"/>
    </location>
</feature>
<evidence type="ECO:0000256" key="10">
    <source>
        <dbReference type="ARBA" id="ARBA00023224"/>
    </source>
</evidence>
<protein>
    <recommendedName>
        <fullName evidence="12">G-protein coupled receptors family 3 profile domain-containing protein</fullName>
    </recommendedName>
</protein>
<keyword evidence="14" id="KW-1185">Reference proteome</keyword>
<dbReference type="PROSITE" id="PS00981">
    <property type="entry name" value="G_PROTEIN_RECEP_F3_3"/>
    <property type="match status" value="1"/>
</dbReference>
<dbReference type="InterPro" id="IPR028082">
    <property type="entry name" value="Peripla_BP_I"/>
</dbReference>
<feature type="transmembrane region" description="Helical" evidence="11">
    <location>
        <begin position="784"/>
        <end position="807"/>
    </location>
</feature>
<dbReference type="Gene3D" id="2.10.50.30">
    <property type="entry name" value="GPCR, family 3, nine cysteines domain"/>
    <property type="match status" value="1"/>
</dbReference>
<dbReference type="InterPro" id="IPR000337">
    <property type="entry name" value="GPCR_3"/>
</dbReference>
<feature type="transmembrane region" description="Helical" evidence="11">
    <location>
        <begin position="635"/>
        <end position="656"/>
    </location>
</feature>
<dbReference type="InterPro" id="IPR000162">
    <property type="entry name" value="GPCR_3_mtglu_rcpt"/>
</dbReference>
<dbReference type="CDD" id="cd15045">
    <property type="entry name" value="7tmC_mGluRs"/>
    <property type="match status" value="1"/>
</dbReference>
<dbReference type="KEGG" id="lgi:LOTGIDRAFT_133010"/>
<dbReference type="InterPro" id="IPR050726">
    <property type="entry name" value="mGluR"/>
</dbReference>
<reference evidence="13 14" key="1">
    <citation type="journal article" date="2013" name="Nature">
        <title>Insights into bilaterian evolution from three spiralian genomes.</title>
        <authorList>
            <person name="Simakov O."/>
            <person name="Marletaz F."/>
            <person name="Cho S.J."/>
            <person name="Edsinger-Gonzales E."/>
            <person name="Havlak P."/>
            <person name="Hellsten U."/>
            <person name="Kuo D.H."/>
            <person name="Larsson T."/>
            <person name="Lv J."/>
            <person name="Arendt D."/>
            <person name="Savage R."/>
            <person name="Osoegawa K."/>
            <person name="de Jong P."/>
            <person name="Grimwood J."/>
            <person name="Chapman J.A."/>
            <person name="Shapiro H."/>
            <person name="Aerts A."/>
            <person name="Otillar R.P."/>
            <person name="Terry A.Y."/>
            <person name="Boore J.L."/>
            <person name="Grigoriev I.V."/>
            <person name="Lindberg D.R."/>
            <person name="Seaver E.C."/>
            <person name="Weisblat D.A."/>
            <person name="Putnam N.H."/>
            <person name="Rokhsar D.S."/>
        </authorList>
    </citation>
    <scope>NUCLEOTIDE SEQUENCE [LARGE SCALE GENOMIC DNA]</scope>
</reference>
<keyword evidence="6" id="KW-0297">G-protein coupled receptor</keyword>
<evidence type="ECO:0000256" key="5">
    <source>
        <dbReference type="ARBA" id="ARBA00022989"/>
    </source>
</evidence>
<dbReference type="GO" id="GO:0004930">
    <property type="term" value="F:G protein-coupled receptor activity"/>
    <property type="evidence" value="ECO:0007669"/>
    <property type="project" value="UniProtKB-KW"/>
</dbReference>
<evidence type="ECO:0000256" key="7">
    <source>
        <dbReference type="ARBA" id="ARBA00023136"/>
    </source>
</evidence>
<feature type="transmembrane region" description="Helical" evidence="11">
    <location>
        <begin position="565"/>
        <end position="588"/>
    </location>
</feature>
<keyword evidence="5 11" id="KW-1133">Transmembrane helix</keyword>
<dbReference type="PRINTS" id="PR00248">
    <property type="entry name" value="GPCRMGR"/>
</dbReference>
<evidence type="ECO:0000313" key="13">
    <source>
        <dbReference type="EMBL" id="ESO83631.1"/>
    </source>
</evidence>
<dbReference type="OMA" id="KHWRQWV"/>
<evidence type="ECO:0000256" key="6">
    <source>
        <dbReference type="ARBA" id="ARBA00023040"/>
    </source>
</evidence>
<evidence type="ECO:0000256" key="8">
    <source>
        <dbReference type="ARBA" id="ARBA00023170"/>
    </source>
</evidence>
<comment type="subcellular location">
    <subcellularLocation>
        <location evidence="1">Cell membrane</location>
        <topology evidence="1">Multi-pass membrane protein</topology>
    </subcellularLocation>
</comment>
<feature type="transmembrane region" description="Helical" evidence="11">
    <location>
        <begin position="758"/>
        <end position="778"/>
    </location>
</feature>
<keyword evidence="8" id="KW-0675">Receptor</keyword>
<proteinExistence type="inferred from homology"/>
<evidence type="ECO:0000313" key="14">
    <source>
        <dbReference type="Proteomes" id="UP000030746"/>
    </source>
</evidence>
<organism evidence="13 14">
    <name type="scientific">Lottia gigantea</name>
    <name type="common">Giant owl limpet</name>
    <dbReference type="NCBI Taxonomy" id="225164"/>
    <lineage>
        <taxon>Eukaryota</taxon>
        <taxon>Metazoa</taxon>
        <taxon>Spiralia</taxon>
        <taxon>Lophotrochozoa</taxon>
        <taxon>Mollusca</taxon>
        <taxon>Gastropoda</taxon>
        <taxon>Patellogastropoda</taxon>
        <taxon>Lottioidea</taxon>
        <taxon>Lottiidae</taxon>
        <taxon>Lottia</taxon>
    </lineage>
</organism>
<keyword evidence="3" id="KW-1003">Cell membrane</keyword>
<dbReference type="HOGENOM" id="CLU_005389_0_0_1"/>
<dbReference type="Pfam" id="PF00003">
    <property type="entry name" value="7tm_3"/>
    <property type="match status" value="1"/>
</dbReference>
<evidence type="ECO:0000256" key="2">
    <source>
        <dbReference type="ARBA" id="ARBA00007242"/>
    </source>
</evidence>
<sequence>MEYIGKYSNYAWPNRELSAVVPGNIVLGALHMIHERSEDKICGRIMPQGGIQALETMLYTLDYINNQSNFLPGIKLGVLAKDDCDRDIYGLEQSVDFIKGSIANIGGSSYKCRDGSLPENDVKIIAGVLGAPSSVTSIQVANLLKLFAIPQISFFSTSPELSNTDRFPFFLRTIPSDINQAQAMVELVKLFRWTYVSVVYEESSYGMKGFSEVDKLLKEAGVCLAAAEILMKDSGVAVNEEYDKVVHRLQRKGKAKGVIVFGSDQEVGEFMKAVKRMGATGDFTWIGSDGWGARGLAYRGKESEVEGAITVQPLAVEVPGFKRYFMNLRPETNKRNPWFIEYWEHHFKCKYPGSLWTPLNEEYNQSCTGKEQIDESNGFELEAQLQFVSDGVLAFANAAKRMHKDLCGGRYGLCPAMDPIDGRTFKQYLLDVRFKSMAGTEFQFLPNGDGPSRYRILNFVQTSPGKYEWRTIGFFRDGNLTIDTPPIFRYENPVHPSSECAKPCTATQAVIGNNSCCWQCRDCSKYQYLPTRNACMECPWGSVASTNKKYCVSIPQRYLRYDDGISIGAMGLAALGIVITCWVAIVFYRHRETPVVKASGRELSFVLLGGIFMCYSMTFVLVSKPLTMTCGAQKIGIGLCFSVCYAAILTKTNRISRIFEAGRKTTKRPKFISPESQLVICGGLVACQIVISLIWLLISPPLAMAYYSNRDDHQLVCSAAIGSGYMIGFSYPIFLIIICTIYAILTRKIPEAFNESKYIGFTMYTTCIIWLAFVAIYFSTANSIMIRIATMCFSISLSATVALACMFTPKVHIIIFHPERNVRQSMMVPRPAFGKNNIPNNCIRVDSGTQSDGKYGV</sequence>
<keyword evidence="10" id="KW-0807">Transducer</keyword>
<dbReference type="PANTHER" id="PTHR24060">
    <property type="entry name" value="METABOTROPIC GLUTAMATE RECEPTOR"/>
    <property type="match status" value="1"/>
</dbReference>
<evidence type="ECO:0000256" key="11">
    <source>
        <dbReference type="SAM" id="Phobius"/>
    </source>
</evidence>
<keyword evidence="4 11" id="KW-0812">Transmembrane</keyword>
<dbReference type="RefSeq" id="XP_009065660.1">
    <property type="nucleotide sequence ID" value="XM_009067412.1"/>
</dbReference>
<evidence type="ECO:0000256" key="1">
    <source>
        <dbReference type="ARBA" id="ARBA00004651"/>
    </source>
</evidence>
<gene>
    <name evidence="13" type="ORF">LOTGIDRAFT_133010</name>
</gene>
<dbReference type="InterPro" id="IPR038550">
    <property type="entry name" value="GPCR_3_9-Cys_sf"/>
</dbReference>
<dbReference type="SUPFAM" id="SSF53822">
    <property type="entry name" value="Periplasmic binding protein-like I"/>
    <property type="match status" value="1"/>
</dbReference>
<evidence type="ECO:0000256" key="3">
    <source>
        <dbReference type="ARBA" id="ARBA00022475"/>
    </source>
</evidence>
<dbReference type="PROSITE" id="PS50259">
    <property type="entry name" value="G_PROTEIN_RECEP_F3_4"/>
    <property type="match status" value="1"/>
</dbReference>
<evidence type="ECO:0000256" key="4">
    <source>
        <dbReference type="ARBA" id="ARBA00022692"/>
    </source>
</evidence>
<dbReference type="InterPro" id="IPR017979">
    <property type="entry name" value="GPCR_3_CS"/>
</dbReference>
<dbReference type="STRING" id="225164.V3ZRW9"/>
<dbReference type="OrthoDB" id="425344at2759"/>
<dbReference type="Pfam" id="PF01094">
    <property type="entry name" value="ANF_receptor"/>
    <property type="match status" value="1"/>
</dbReference>
<dbReference type="GO" id="GO:0005886">
    <property type="term" value="C:plasma membrane"/>
    <property type="evidence" value="ECO:0007669"/>
    <property type="project" value="UniProtKB-SubCell"/>
</dbReference>
<dbReference type="CDD" id="cd06362">
    <property type="entry name" value="PBP1_mGluR"/>
    <property type="match status" value="1"/>
</dbReference>
<dbReference type="FunFam" id="3.40.50.2300:FF:000145">
    <property type="entry name" value="Glutamate receptor, metabotropic"/>
    <property type="match status" value="1"/>
</dbReference>
<keyword evidence="9" id="KW-0325">Glycoprotein</keyword>
<dbReference type="AlphaFoldDB" id="V3ZRW9"/>
<dbReference type="Proteomes" id="UP000030746">
    <property type="component" value="Unassembled WGS sequence"/>
</dbReference>
<evidence type="ECO:0000259" key="12">
    <source>
        <dbReference type="PROSITE" id="PS50259"/>
    </source>
</evidence>
<feature type="transmembrane region" description="Helical" evidence="11">
    <location>
        <begin position="603"/>
        <end position="623"/>
    </location>
</feature>
<feature type="transmembrane region" description="Helical" evidence="11">
    <location>
        <begin position="718"/>
        <end position="746"/>
    </location>
</feature>
<feature type="domain" description="G-protein coupled receptors family 3 profile" evidence="12">
    <location>
        <begin position="565"/>
        <end position="830"/>
    </location>
</feature>
<dbReference type="Gene3D" id="3.40.50.2300">
    <property type="match status" value="2"/>
</dbReference>
<evidence type="ECO:0000256" key="9">
    <source>
        <dbReference type="ARBA" id="ARBA00023180"/>
    </source>
</evidence>
<dbReference type="CTD" id="20233375"/>
<keyword evidence="7 11" id="KW-0472">Membrane</keyword>
<comment type="similarity">
    <text evidence="2">Belongs to the G-protein coupled receptor 3 family.</text>
</comment>
<dbReference type="PRINTS" id="PR00593">
    <property type="entry name" value="MTABOTROPICR"/>
</dbReference>
<name>V3ZRW9_LOTGI</name>
<dbReference type="InterPro" id="IPR001828">
    <property type="entry name" value="ANF_lig-bd_rcpt"/>
</dbReference>
<accession>V3ZRW9</accession>
<dbReference type="InterPro" id="IPR017978">
    <property type="entry name" value="GPCR_3_C"/>
</dbReference>